<dbReference type="NCBIfam" id="NF005141">
    <property type="entry name" value="PRK06590.1"/>
    <property type="match status" value="1"/>
</dbReference>
<evidence type="ECO:0000259" key="7">
    <source>
        <dbReference type="Pfam" id="PF00361"/>
    </source>
</evidence>
<feature type="domain" description="NADH-Ubiquinone oxidoreductase (complex I) chain 5 N-terminal" evidence="8">
    <location>
        <begin position="86"/>
        <end position="128"/>
    </location>
</feature>
<feature type="transmembrane region" description="Helical" evidence="6">
    <location>
        <begin position="127"/>
        <end position="144"/>
    </location>
</feature>
<keyword evidence="3 6" id="KW-1133">Transmembrane helix</keyword>
<evidence type="ECO:0000259" key="8">
    <source>
        <dbReference type="Pfam" id="PF00662"/>
    </source>
</evidence>
<dbReference type="Gene3D" id="1.20.5.2700">
    <property type="match status" value="1"/>
</dbReference>
<feature type="transmembrane region" description="Helical" evidence="6">
    <location>
        <begin position="470"/>
        <end position="495"/>
    </location>
</feature>
<feature type="transmembrane region" description="Helical" evidence="6">
    <location>
        <begin position="182"/>
        <end position="204"/>
    </location>
</feature>
<dbReference type="PRINTS" id="PR01434">
    <property type="entry name" value="NADHDHGNASE5"/>
</dbReference>
<keyword evidence="2 5" id="KW-0812">Transmembrane</keyword>
<evidence type="ECO:0000256" key="3">
    <source>
        <dbReference type="ARBA" id="ARBA00022989"/>
    </source>
</evidence>
<feature type="transmembrane region" description="Helical" evidence="6">
    <location>
        <begin position="618"/>
        <end position="637"/>
    </location>
</feature>
<comment type="subcellular location">
    <subcellularLocation>
        <location evidence="1">Endomembrane system</location>
        <topology evidence="1">Multi-pass membrane protein</topology>
    </subcellularLocation>
    <subcellularLocation>
        <location evidence="5">Membrane</location>
        <topology evidence="5">Multi-pass membrane protein</topology>
    </subcellularLocation>
</comment>
<comment type="caution">
    <text evidence="9">The sequence shown here is derived from an EMBL/GenBank/DDBJ whole genome shotgun (WGS) entry which is preliminary data.</text>
</comment>
<dbReference type="InterPro" id="IPR003945">
    <property type="entry name" value="NU5C-like"/>
</dbReference>
<dbReference type="InterPro" id="IPR001750">
    <property type="entry name" value="ND/Mrp_TM"/>
</dbReference>
<organism evidence="9 10">
    <name type="scientific">Streptosporangium longisporum</name>
    <dbReference type="NCBI Taxonomy" id="46187"/>
    <lineage>
        <taxon>Bacteria</taxon>
        <taxon>Bacillati</taxon>
        <taxon>Actinomycetota</taxon>
        <taxon>Actinomycetes</taxon>
        <taxon>Streptosporangiales</taxon>
        <taxon>Streptosporangiaceae</taxon>
        <taxon>Streptosporangium</taxon>
    </lineage>
</organism>
<reference evidence="9 10" key="1">
    <citation type="journal article" date="2019" name="Int. J. Syst. Evol. Microbiol.">
        <title>The Global Catalogue of Microorganisms (GCM) 10K type strain sequencing project: providing services to taxonomists for standard genome sequencing and annotation.</title>
        <authorList>
            <consortium name="The Broad Institute Genomics Platform"/>
            <consortium name="The Broad Institute Genome Sequencing Center for Infectious Disease"/>
            <person name="Wu L."/>
            <person name="Ma J."/>
        </authorList>
    </citation>
    <scope>NUCLEOTIDE SEQUENCE [LARGE SCALE GENOMIC DNA]</scope>
    <source>
        <strain evidence="9 10">JCM 3106</strain>
    </source>
</reference>
<keyword evidence="4 6" id="KW-0472">Membrane</keyword>
<dbReference type="Pfam" id="PF00662">
    <property type="entry name" value="Proton_antipo_N"/>
    <property type="match status" value="1"/>
</dbReference>
<evidence type="ECO:0000313" key="9">
    <source>
        <dbReference type="EMBL" id="GAA2997838.1"/>
    </source>
</evidence>
<accession>A0ABN3XWH6</accession>
<feature type="transmembrane region" description="Helical" evidence="6">
    <location>
        <begin position="224"/>
        <end position="243"/>
    </location>
</feature>
<dbReference type="PANTHER" id="PTHR42829:SF2">
    <property type="entry name" value="NADH-UBIQUINONE OXIDOREDUCTASE CHAIN 5"/>
    <property type="match status" value="1"/>
</dbReference>
<feature type="transmembrane region" description="Helical" evidence="6">
    <location>
        <begin position="428"/>
        <end position="449"/>
    </location>
</feature>
<feature type="transmembrane region" description="Helical" evidence="6">
    <location>
        <begin position="385"/>
        <end position="408"/>
    </location>
</feature>
<proteinExistence type="predicted"/>
<feature type="transmembrane region" description="Helical" evidence="6">
    <location>
        <begin position="264"/>
        <end position="282"/>
    </location>
</feature>
<keyword evidence="10" id="KW-1185">Reference proteome</keyword>
<name>A0ABN3XWH6_9ACTN</name>
<dbReference type="NCBIfam" id="TIGR01974">
    <property type="entry name" value="NDH_I_L"/>
    <property type="match status" value="1"/>
</dbReference>
<evidence type="ECO:0000256" key="6">
    <source>
        <dbReference type="SAM" id="Phobius"/>
    </source>
</evidence>
<dbReference type="Pfam" id="PF00361">
    <property type="entry name" value="Proton_antipo_M"/>
    <property type="match status" value="1"/>
</dbReference>
<feature type="transmembrane region" description="Helical" evidence="6">
    <location>
        <begin position="150"/>
        <end position="170"/>
    </location>
</feature>
<evidence type="ECO:0000313" key="10">
    <source>
        <dbReference type="Proteomes" id="UP001499930"/>
    </source>
</evidence>
<evidence type="ECO:0000256" key="5">
    <source>
        <dbReference type="RuleBase" id="RU000320"/>
    </source>
</evidence>
<dbReference type="PRINTS" id="PR01435">
    <property type="entry name" value="NPOXDRDTASE5"/>
</dbReference>
<dbReference type="InterPro" id="IPR018393">
    <property type="entry name" value="NADHpl_OxRdtase_5_subgr"/>
</dbReference>
<feature type="transmembrane region" description="Helical" evidence="6">
    <location>
        <begin position="331"/>
        <end position="350"/>
    </location>
</feature>
<dbReference type="PANTHER" id="PTHR42829">
    <property type="entry name" value="NADH-UBIQUINONE OXIDOREDUCTASE CHAIN 5"/>
    <property type="match status" value="1"/>
</dbReference>
<feature type="transmembrane region" description="Helical" evidence="6">
    <location>
        <begin position="294"/>
        <end position="315"/>
    </location>
</feature>
<dbReference type="EMBL" id="BAAAWD010000006">
    <property type="protein sequence ID" value="GAA2997838.1"/>
    <property type="molecule type" value="Genomic_DNA"/>
</dbReference>
<evidence type="ECO:0000256" key="1">
    <source>
        <dbReference type="ARBA" id="ARBA00004127"/>
    </source>
</evidence>
<dbReference type="Proteomes" id="UP001499930">
    <property type="component" value="Unassembled WGS sequence"/>
</dbReference>
<dbReference type="InterPro" id="IPR001516">
    <property type="entry name" value="Proton_antipo_N"/>
</dbReference>
<feature type="transmembrane region" description="Helical" evidence="6">
    <location>
        <begin position="41"/>
        <end position="65"/>
    </location>
</feature>
<evidence type="ECO:0000256" key="2">
    <source>
        <dbReference type="ARBA" id="ARBA00022692"/>
    </source>
</evidence>
<feature type="domain" description="NADH:quinone oxidoreductase/Mrp antiporter transmembrane" evidence="7">
    <location>
        <begin position="144"/>
        <end position="440"/>
    </location>
</feature>
<evidence type="ECO:0000256" key="4">
    <source>
        <dbReference type="ARBA" id="ARBA00023136"/>
    </source>
</evidence>
<gene>
    <name evidence="9" type="primary">nuoL</name>
    <name evidence="9" type="ORF">GCM10017559_18110</name>
</gene>
<feature type="transmembrane region" description="Helical" evidence="6">
    <location>
        <begin position="95"/>
        <end position="115"/>
    </location>
</feature>
<feature type="transmembrane region" description="Helical" evidence="6">
    <location>
        <begin position="12"/>
        <end position="34"/>
    </location>
</feature>
<protein>
    <submittedName>
        <fullName evidence="9">NADH-quinone oxidoreductase subunit L</fullName>
    </submittedName>
</protein>
<sequence length="639" mass="67919">MEPAEIIQHSGGAIGVSWLMIALPLLGAAVLLLLGRRSDRWGHLLGVAMSLGAFAVAVAVFLQLLGLSPEQRRQGVPLYEFIPGVADMGLLIDPLSISFALLITGVGSLIHIYSIGYMSHDHDRRRFFAYLNLFVAAMLLLVLADNYIALFIGWEGVGLASYLLIGFWYVRPRAATAAKKAFVVNRVGDFGLLIAIFTIFTVFGTVDFQSLTKTAVGGALQAGAVSQATLTAIGLLLLLGACGKSAQLPLQSWLLDAMEGPTPVSALIHAATMVTAGVYLVVRSGAFFELAPTAQLVVTIVGVATLLAGAIIGCAKDDIKKGLAGSTMSQIGYMMLAAGLGPVGYAFAIAHLITHGFFKANMFLGAGSVMHGMNDEVDMRRYGGLFPVMKVTAITFIIGYLAIIGFPLLSGYFTKDGIIETAVHHNAILGWLAVLGAGITGFYMSRMVFMTFFGKRRWADDAHPHESPAVMTIPLVVLSIGSIFLGAFLVLGNRFMLFIAPAVGRPEELPHFDPFAPTGLATLALVAVGAAFAWFRYGAAEVPALAPRGSFLTTFARRDLYGDTLNEALLMRPGQWLTRIAVFFDNRGIDGVVNGLAAGIGGSSGRLRRIQTGYVRSYALSILFGAAVVVGALLYVGNM</sequence>